<dbReference type="EMBL" id="ML975158">
    <property type="protein sequence ID" value="KAF1812423.1"/>
    <property type="molecule type" value="Genomic_DNA"/>
</dbReference>
<keyword evidence="1" id="KW-0732">Signal</keyword>
<gene>
    <name evidence="2 4" type="ORF">P152DRAFT_458797</name>
</gene>
<evidence type="ECO:0000313" key="4">
    <source>
        <dbReference type="RefSeq" id="XP_033534054.1"/>
    </source>
</evidence>
<dbReference type="GeneID" id="54420120"/>
<dbReference type="RefSeq" id="XP_033534054.1">
    <property type="nucleotide sequence ID" value="XM_033679550.1"/>
</dbReference>
<evidence type="ECO:0000256" key="1">
    <source>
        <dbReference type="SAM" id="SignalP"/>
    </source>
</evidence>
<dbReference type="OrthoDB" id="5576763at2759"/>
<name>A0A6G1G300_9PEZI</name>
<feature type="signal peptide" evidence="1">
    <location>
        <begin position="1"/>
        <end position="21"/>
    </location>
</feature>
<dbReference type="AlphaFoldDB" id="A0A6G1G300"/>
<evidence type="ECO:0000313" key="3">
    <source>
        <dbReference type="Proteomes" id="UP000504638"/>
    </source>
</evidence>
<evidence type="ECO:0000313" key="2">
    <source>
        <dbReference type="EMBL" id="KAF1812423.1"/>
    </source>
</evidence>
<reference evidence="4" key="2">
    <citation type="submission" date="2020-04" db="EMBL/GenBank/DDBJ databases">
        <authorList>
            <consortium name="NCBI Genome Project"/>
        </authorList>
    </citation>
    <scope>NUCLEOTIDE SEQUENCE</scope>
    <source>
        <strain evidence="4">CBS 781.70</strain>
    </source>
</reference>
<feature type="chain" id="PRO_5044631781" evidence="1">
    <location>
        <begin position="22"/>
        <end position="118"/>
    </location>
</feature>
<proteinExistence type="predicted"/>
<reference evidence="4" key="3">
    <citation type="submission" date="2025-04" db="UniProtKB">
        <authorList>
            <consortium name="RefSeq"/>
        </authorList>
    </citation>
    <scope>IDENTIFICATION</scope>
    <source>
        <strain evidence="4">CBS 781.70</strain>
    </source>
</reference>
<accession>A0A6G1G300</accession>
<reference evidence="2 4" key="1">
    <citation type="submission" date="2020-01" db="EMBL/GenBank/DDBJ databases">
        <authorList>
            <consortium name="DOE Joint Genome Institute"/>
            <person name="Haridas S."/>
            <person name="Albert R."/>
            <person name="Binder M."/>
            <person name="Bloem J."/>
            <person name="Labutti K."/>
            <person name="Salamov A."/>
            <person name="Andreopoulos B."/>
            <person name="Baker S.E."/>
            <person name="Barry K."/>
            <person name="Bills G."/>
            <person name="Bluhm B.H."/>
            <person name="Cannon C."/>
            <person name="Castanera R."/>
            <person name="Culley D.E."/>
            <person name="Daum C."/>
            <person name="Ezra D."/>
            <person name="Gonzalez J.B."/>
            <person name="Henrissat B."/>
            <person name="Kuo A."/>
            <person name="Liang C."/>
            <person name="Lipzen A."/>
            <person name="Lutzoni F."/>
            <person name="Magnuson J."/>
            <person name="Mondo S."/>
            <person name="Nolan M."/>
            <person name="Ohm R."/>
            <person name="Pangilinan J."/>
            <person name="Park H.-J."/>
            <person name="Ramirez L."/>
            <person name="Alfaro M."/>
            <person name="Sun H."/>
            <person name="Tritt A."/>
            <person name="Yoshinaga Y."/>
            <person name="Zwiers L.-H."/>
            <person name="Turgeon B.G."/>
            <person name="Goodwin S.B."/>
            <person name="Spatafora J.W."/>
            <person name="Crous P.W."/>
            <person name="Grigoriev I.V."/>
        </authorList>
    </citation>
    <scope>NUCLEOTIDE SEQUENCE</scope>
    <source>
        <strain evidence="2 4">CBS 781.70</strain>
    </source>
</reference>
<sequence length="118" mass="12860">MKASQTIVPIAMGLFPALSHAQAVWGWQMENVPKDGIKEITFPMDTTGTEHMGFCYYANQFLFVGHRDVGYAGLQPAYDVNGTSRIRGVISACLGNLAAVSGHPTRRPSVPRKMMAFA</sequence>
<dbReference type="Proteomes" id="UP000504638">
    <property type="component" value="Unplaced"/>
</dbReference>
<protein>
    <submittedName>
        <fullName evidence="2 4">Uncharacterized protein</fullName>
    </submittedName>
</protein>
<keyword evidence="3" id="KW-1185">Reference proteome</keyword>
<organism evidence="2">
    <name type="scientific">Eremomyces bilateralis CBS 781.70</name>
    <dbReference type="NCBI Taxonomy" id="1392243"/>
    <lineage>
        <taxon>Eukaryota</taxon>
        <taxon>Fungi</taxon>
        <taxon>Dikarya</taxon>
        <taxon>Ascomycota</taxon>
        <taxon>Pezizomycotina</taxon>
        <taxon>Dothideomycetes</taxon>
        <taxon>Dothideomycetes incertae sedis</taxon>
        <taxon>Eremomycetales</taxon>
        <taxon>Eremomycetaceae</taxon>
        <taxon>Eremomyces</taxon>
    </lineage>
</organism>